<proteinExistence type="inferred from homology"/>
<dbReference type="EMBL" id="MU150667">
    <property type="protein sequence ID" value="KAF9455456.1"/>
    <property type="molecule type" value="Genomic_DNA"/>
</dbReference>
<evidence type="ECO:0000256" key="1">
    <source>
        <dbReference type="ARBA" id="ARBA00005986"/>
    </source>
</evidence>
<organism evidence="3 4">
    <name type="scientific">Collybia nuda</name>
    <dbReference type="NCBI Taxonomy" id="64659"/>
    <lineage>
        <taxon>Eukaryota</taxon>
        <taxon>Fungi</taxon>
        <taxon>Dikarya</taxon>
        <taxon>Basidiomycota</taxon>
        <taxon>Agaricomycotina</taxon>
        <taxon>Agaricomycetes</taxon>
        <taxon>Agaricomycetidae</taxon>
        <taxon>Agaricales</taxon>
        <taxon>Tricholomatineae</taxon>
        <taxon>Clitocybaceae</taxon>
        <taxon>Collybia</taxon>
    </lineage>
</organism>
<feature type="domain" description="EthD" evidence="2">
    <location>
        <begin position="13"/>
        <end position="106"/>
    </location>
</feature>
<dbReference type="SUPFAM" id="SSF54909">
    <property type="entry name" value="Dimeric alpha+beta barrel"/>
    <property type="match status" value="1"/>
</dbReference>
<name>A0A9P5XTG4_9AGAR</name>
<gene>
    <name evidence="3" type="ORF">BDZ94DRAFT_1205713</name>
</gene>
<dbReference type="Gene3D" id="3.30.70.100">
    <property type="match status" value="1"/>
</dbReference>
<evidence type="ECO:0000259" key="2">
    <source>
        <dbReference type="Pfam" id="PF07110"/>
    </source>
</evidence>
<dbReference type="GO" id="GO:0016491">
    <property type="term" value="F:oxidoreductase activity"/>
    <property type="evidence" value="ECO:0007669"/>
    <property type="project" value="InterPro"/>
</dbReference>
<protein>
    <submittedName>
        <fullName evidence="3">EthD domain-containing protein</fullName>
    </submittedName>
</protein>
<comment type="caution">
    <text evidence="3">The sequence shown here is derived from an EMBL/GenBank/DDBJ whole genome shotgun (WGS) entry which is preliminary data.</text>
</comment>
<dbReference type="OrthoDB" id="3183782at2759"/>
<evidence type="ECO:0000313" key="4">
    <source>
        <dbReference type="Proteomes" id="UP000807353"/>
    </source>
</evidence>
<keyword evidence="4" id="KW-1185">Reference proteome</keyword>
<sequence length="121" mass="13848">MTIRVICLLRRLPGTTHQQFSDHWGKNHAKIFANLKAVKENIVRYNQFHVLPSHSKTLASIGLTVASFDGAAEFYVEKMEDLLAVFGDTEYQQHAIPDEQNFLDRSSVEILVGEDQIKYQK</sequence>
<dbReference type="Proteomes" id="UP000807353">
    <property type="component" value="Unassembled WGS sequence"/>
</dbReference>
<reference evidence="3" key="1">
    <citation type="submission" date="2020-11" db="EMBL/GenBank/DDBJ databases">
        <authorList>
            <consortium name="DOE Joint Genome Institute"/>
            <person name="Ahrendt S."/>
            <person name="Riley R."/>
            <person name="Andreopoulos W."/>
            <person name="Labutti K."/>
            <person name="Pangilinan J."/>
            <person name="Ruiz-Duenas F.J."/>
            <person name="Barrasa J.M."/>
            <person name="Sanchez-Garcia M."/>
            <person name="Camarero S."/>
            <person name="Miyauchi S."/>
            <person name="Serrano A."/>
            <person name="Linde D."/>
            <person name="Babiker R."/>
            <person name="Drula E."/>
            <person name="Ayuso-Fernandez I."/>
            <person name="Pacheco R."/>
            <person name="Padilla G."/>
            <person name="Ferreira P."/>
            <person name="Barriuso J."/>
            <person name="Kellner H."/>
            <person name="Castanera R."/>
            <person name="Alfaro M."/>
            <person name="Ramirez L."/>
            <person name="Pisabarro A.G."/>
            <person name="Kuo A."/>
            <person name="Tritt A."/>
            <person name="Lipzen A."/>
            <person name="He G."/>
            <person name="Yan M."/>
            <person name="Ng V."/>
            <person name="Cullen D."/>
            <person name="Martin F."/>
            <person name="Rosso M.-N."/>
            <person name="Henrissat B."/>
            <person name="Hibbett D."/>
            <person name="Martinez A.T."/>
            <person name="Grigoriev I.V."/>
        </authorList>
    </citation>
    <scope>NUCLEOTIDE SEQUENCE</scope>
    <source>
        <strain evidence="3">CBS 247.69</strain>
    </source>
</reference>
<evidence type="ECO:0000313" key="3">
    <source>
        <dbReference type="EMBL" id="KAF9455456.1"/>
    </source>
</evidence>
<accession>A0A9P5XTG4</accession>
<dbReference type="Pfam" id="PF07110">
    <property type="entry name" value="EthD"/>
    <property type="match status" value="1"/>
</dbReference>
<dbReference type="AlphaFoldDB" id="A0A9P5XTG4"/>
<dbReference type="InterPro" id="IPR011008">
    <property type="entry name" value="Dimeric_a/b-barrel"/>
</dbReference>
<dbReference type="InterPro" id="IPR009799">
    <property type="entry name" value="EthD_dom"/>
</dbReference>
<comment type="similarity">
    <text evidence="1">Belongs to the tpcK family.</text>
</comment>